<evidence type="ECO:0000313" key="8">
    <source>
        <dbReference type="EMBL" id="NYV27403.1"/>
    </source>
</evidence>
<feature type="binding site" evidence="6">
    <location>
        <position position="93"/>
    </location>
    <ligand>
        <name>substrate</name>
    </ligand>
</feature>
<dbReference type="InterPro" id="IPR004372">
    <property type="entry name" value="Ac/propionate_kinase"/>
</dbReference>
<feature type="binding site" evidence="6">
    <location>
        <position position="7"/>
    </location>
    <ligand>
        <name>Mg(2+)</name>
        <dbReference type="ChEBI" id="CHEBI:18420"/>
    </ligand>
</feature>
<dbReference type="InterPro" id="IPR043129">
    <property type="entry name" value="ATPase_NBD"/>
</dbReference>
<dbReference type="InterPro" id="IPR000890">
    <property type="entry name" value="Aliphatic_acid_kin_short-chain"/>
</dbReference>
<dbReference type="GO" id="GO:0008776">
    <property type="term" value="F:acetate kinase activity"/>
    <property type="evidence" value="ECO:0007669"/>
    <property type="project" value="UniProtKB-UniRule"/>
</dbReference>
<evidence type="ECO:0000256" key="5">
    <source>
        <dbReference type="ARBA" id="ARBA00022840"/>
    </source>
</evidence>
<evidence type="ECO:0000256" key="7">
    <source>
        <dbReference type="RuleBase" id="RU003835"/>
    </source>
</evidence>
<dbReference type="PROSITE" id="PS01075">
    <property type="entry name" value="ACETATE_KINASE_1"/>
    <property type="match status" value="1"/>
</dbReference>
<evidence type="ECO:0000256" key="2">
    <source>
        <dbReference type="ARBA" id="ARBA00022679"/>
    </source>
</evidence>
<dbReference type="Gene3D" id="3.30.420.40">
    <property type="match status" value="2"/>
</dbReference>
<comment type="subcellular location">
    <subcellularLocation>
        <location evidence="6">Cytoplasm</location>
    </subcellularLocation>
</comment>
<keyword evidence="6" id="KW-0460">Magnesium</keyword>
<dbReference type="CDD" id="cd24010">
    <property type="entry name" value="ASKHA_NBD_AcK_PK"/>
    <property type="match status" value="1"/>
</dbReference>
<gene>
    <name evidence="6" type="primary">ackA</name>
    <name evidence="8" type="ORF">HP397_00995</name>
</gene>
<feature type="active site" description="Proton donor/acceptor" evidence="6">
    <location>
        <position position="150"/>
    </location>
</feature>
<evidence type="ECO:0000256" key="6">
    <source>
        <dbReference type="HAMAP-Rule" id="MF_00020"/>
    </source>
</evidence>
<dbReference type="GO" id="GO:0005737">
    <property type="term" value="C:cytoplasm"/>
    <property type="evidence" value="ECO:0007669"/>
    <property type="project" value="UniProtKB-SubCell"/>
</dbReference>
<evidence type="ECO:0000256" key="3">
    <source>
        <dbReference type="ARBA" id="ARBA00022741"/>
    </source>
</evidence>
<sequence>MKILVLNSGSSSLKFSVIDTASEVVLIKGLCERIGIENSRFSIKNFVKNKKIDKIPELFPNHKRALEFVLNVLVDSEFGVFETVDQIQAIGHRVVHGGEEFTEPLLINDKNILSLEKISTLAPLHNPANVMGIKVMRELLPNIPNVAVFDTAFHSTMPAKAFMYAIPYEEYEKLKIRKYGFHGTSHKYVYKVAEKLLLEKGVNKPYGGYKIISCHLGNGASITAIKDGKVLDTSMGFTPLAGLVMGTRCGDIDPSIVLHIMQEYHLSVEEMSQKLNKRSGVLGIFGKSSDNRELTEAMLNGDERAKLAFDMLAYSIQKFIGSYYILLQGVDAIVFTGGIGENSSETRQKVCENLEFMNINLDYDKNKIRVSGDVDLSLENSKTSIFKIETNEELMISIETYNLLKG</sequence>
<dbReference type="RefSeq" id="WP_180135321.1">
    <property type="nucleotide sequence ID" value="NZ_JABMKT010000002.1"/>
</dbReference>
<comment type="pathway">
    <text evidence="6">Metabolic intermediate biosynthesis; acetyl-CoA biosynthesis; acetyl-CoA from acetate: step 1/2.</text>
</comment>
<evidence type="ECO:0000313" key="9">
    <source>
        <dbReference type="Proteomes" id="UP000526184"/>
    </source>
</evidence>
<dbReference type="PANTHER" id="PTHR21060:SF15">
    <property type="entry name" value="ACETATE KINASE-RELATED"/>
    <property type="match status" value="1"/>
</dbReference>
<dbReference type="EMBL" id="JABMKT010000002">
    <property type="protein sequence ID" value="NYV27403.1"/>
    <property type="molecule type" value="Genomic_DNA"/>
</dbReference>
<comment type="function">
    <text evidence="6">Catalyzes the formation of acetyl phosphate from acetate and ATP. Can also catalyze the reverse reaction.</text>
</comment>
<dbReference type="GO" id="GO:0006083">
    <property type="term" value="P:acetate metabolic process"/>
    <property type="evidence" value="ECO:0007669"/>
    <property type="project" value="TreeGrafter"/>
</dbReference>
<feature type="site" description="Transition state stabilizer" evidence="6">
    <location>
        <position position="248"/>
    </location>
</feature>
<dbReference type="NCBIfam" id="TIGR00016">
    <property type="entry name" value="ackA"/>
    <property type="match status" value="1"/>
</dbReference>
<organism evidence="8 9">
    <name type="scientific">Streptobacillus felis</name>
    <dbReference type="NCBI Taxonomy" id="1384509"/>
    <lineage>
        <taxon>Bacteria</taxon>
        <taxon>Fusobacteriati</taxon>
        <taxon>Fusobacteriota</taxon>
        <taxon>Fusobacteriia</taxon>
        <taxon>Fusobacteriales</taxon>
        <taxon>Leptotrichiaceae</taxon>
        <taxon>Streptobacillus</taxon>
    </lineage>
</organism>
<dbReference type="PRINTS" id="PR00471">
    <property type="entry name" value="ACETATEKNASE"/>
</dbReference>
<evidence type="ECO:0000256" key="1">
    <source>
        <dbReference type="ARBA" id="ARBA00008748"/>
    </source>
</evidence>
<feature type="site" description="Transition state stabilizer" evidence="6">
    <location>
        <position position="182"/>
    </location>
</feature>
<protein>
    <recommendedName>
        <fullName evidence="6">Acetate kinase</fullName>
        <ecNumber evidence="6">2.7.2.1</ecNumber>
    </recommendedName>
    <alternativeName>
        <fullName evidence="6">Acetokinase</fullName>
    </alternativeName>
</protein>
<dbReference type="UniPathway" id="UPA00340">
    <property type="reaction ID" value="UER00458"/>
</dbReference>
<keyword evidence="2 6" id="KW-0808">Transferase</keyword>
<keyword evidence="5 6" id="KW-0067">ATP-binding</keyword>
<proteinExistence type="inferred from homology"/>
<comment type="similarity">
    <text evidence="1 6 7">Belongs to the acetokinase family.</text>
</comment>
<keyword evidence="6" id="KW-0963">Cytoplasm</keyword>
<dbReference type="GO" id="GO:0006085">
    <property type="term" value="P:acetyl-CoA biosynthetic process"/>
    <property type="evidence" value="ECO:0007669"/>
    <property type="project" value="UniProtKB-UniRule"/>
</dbReference>
<dbReference type="GO" id="GO:0000287">
    <property type="term" value="F:magnesium ion binding"/>
    <property type="evidence" value="ECO:0007669"/>
    <property type="project" value="UniProtKB-UniRule"/>
</dbReference>
<name>A0A7Z0PDS7_9FUSO</name>
<evidence type="ECO:0000256" key="4">
    <source>
        <dbReference type="ARBA" id="ARBA00022777"/>
    </source>
</evidence>
<comment type="caution">
    <text evidence="8">The sequence shown here is derived from an EMBL/GenBank/DDBJ whole genome shotgun (WGS) entry which is preliminary data.</text>
</comment>
<dbReference type="GO" id="GO:0005524">
    <property type="term" value="F:ATP binding"/>
    <property type="evidence" value="ECO:0007669"/>
    <property type="project" value="UniProtKB-KW"/>
</dbReference>
<feature type="binding site" evidence="6">
    <location>
        <begin position="290"/>
        <end position="292"/>
    </location>
    <ligand>
        <name>ATP</name>
        <dbReference type="ChEBI" id="CHEBI:30616"/>
    </ligand>
</feature>
<dbReference type="Proteomes" id="UP000526184">
    <property type="component" value="Unassembled WGS sequence"/>
</dbReference>
<accession>A0A7Z0PDS7</accession>
<feature type="binding site" evidence="6">
    <location>
        <position position="14"/>
    </location>
    <ligand>
        <name>ATP</name>
        <dbReference type="ChEBI" id="CHEBI:30616"/>
    </ligand>
</feature>
<dbReference type="SUPFAM" id="SSF53067">
    <property type="entry name" value="Actin-like ATPase domain"/>
    <property type="match status" value="2"/>
</dbReference>
<feature type="binding site" evidence="6">
    <location>
        <position position="392"/>
    </location>
    <ligand>
        <name>Mg(2+)</name>
        <dbReference type="ChEBI" id="CHEBI:18420"/>
    </ligand>
</feature>
<dbReference type="PROSITE" id="PS01076">
    <property type="entry name" value="ACETATE_KINASE_2"/>
    <property type="match status" value="1"/>
</dbReference>
<comment type="subunit">
    <text evidence="6">Homodimer.</text>
</comment>
<dbReference type="Pfam" id="PF00871">
    <property type="entry name" value="Acetate_kinase"/>
    <property type="match status" value="1"/>
</dbReference>
<dbReference type="PANTHER" id="PTHR21060">
    <property type="entry name" value="ACETATE KINASE"/>
    <property type="match status" value="1"/>
</dbReference>
<dbReference type="AlphaFoldDB" id="A0A7Z0PDS7"/>
<keyword evidence="3 6" id="KW-0547">Nucleotide-binding</keyword>
<feature type="binding site" evidence="6">
    <location>
        <begin position="338"/>
        <end position="342"/>
    </location>
    <ligand>
        <name>ATP</name>
        <dbReference type="ChEBI" id="CHEBI:30616"/>
    </ligand>
</feature>
<dbReference type="EC" id="2.7.2.1" evidence="6"/>
<keyword evidence="6" id="KW-0479">Metal-binding</keyword>
<keyword evidence="4 6" id="KW-0418">Kinase</keyword>
<comment type="catalytic activity">
    <reaction evidence="6">
        <text>acetate + ATP = acetyl phosphate + ADP</text>
        <dbReference type="Rhea" id="RHEA:11352"/>
        <dbReference type="ChEBI" id="CHEBI:22191"/>
        <dbReference type="ChEBI" id="CHEBI:30089"/>
        <dbReference type="ChEBI" id="CHEBI:30616"/>
        <dbReference type="ChEBI" id="CHEBI:456216"/>
        <dbReference type="EC" id="2.7.2.1"/>
    </reaction>
</comment>
<dbReference type="InterPro" id="IPR023865">
    <property type="entry name" value="Aliphatic_acid_kinase_CS"/>
</dbReference>
<reference evidence="8 9" key="1">
    <citation type="submission" date="2020-05" db="EMBL/GenBank/DDBJ databases">
        <title>Streptobacillus felis strain LHL191014123.</title>
        <authorList>
            <person name="Fawzy A."/>
            <person name="Rau J."/>
            <person name="Risse K."/>
            <person name="Schauerte N."/>
            <person name="Geiger C."/>
            <person name="Blom J."/>
            <person name="Imirzalioglu C."/>
            <person name="Falgenhauer J."/>
            <person name="Bach A."/>
            <person name="Herden C."/>
            <person name="Eisenberg T."/>
        </authorList>
    </citation>
    <scope>NUCLEOTIDE SEQUENCE [LARGE SCALE GENOMIC DNA]</scope>
    <source>
        <strain evidence="8 9">LHL191014123</strain>
    </source>
</reference>
<feature type="binding site" evidence="6">
    <location>
        <begin position="215"/>
        <end position="219"/>
    </location>
    <ligand>
        <name>ATP</name>
        <dbReference type="ChEBI" id="CHEBI:30616"/>
    </ligand>
</feature>
<dbReference type="PIRSF" id="PIRSF000722">
    <property type="entry name" value="Acetate_prop_kin"/>
    <property type="match status" value="1"/>
</dbReference>
<keyword evidence="9" id="KW-1185">Reference proteome</keyword>
<comment type="cofactor">
    <cofactor evidence="6">
        <name>Mg(2+)</name>
        <dbReference type="ChEBI" id="CHEBI:18420"/>
    </cofactor>
    <cofactor evidence="6">
        <name>Mn(2+)</name>
        <dbReference type="ChEBI" id="CHEBI:29035"/>
    </cofactor>
    <text evidence="6">Mg(2+). Can also accept Mn(2+).</text>
</comment>
<dbReference type="HAMAP" id="MF_00020">
    <property type="entry name" value="Acetate_kinase"/>
    <property type="match status" value="1"/>
</dbReference>